<name>A0A1H9NZS4_9BACT</name>
<dbReference type="AlphaFoldDB" id="A0A1H9NZS4"/>
<dbReference type="STRING" id="478744.SAMN05444359_14116"/>
<evidence type="ECO:0000313" key="3">
    <source>
        <dbReference type="Proteomes" id="UP000199021"/>
    </source>
</evidence>
<evidence type="ECO:0000259" key="1">
    <source>
        <dbReference type="Pfam" id="PF18962"/>
    </source>
</evidence>
<proteinExistence type="predicted"/>
<dbReference type="Gene3D" id="2.60.40.1120">
    <property type="entry name" value="Carboxypeptidase-like, regulatory domain"/>
    <property type="match status" value="1"/>
</dbReference>
<dbReference type="Pfam" id="PF13715">
    <property type="entry name" value="CarbopepD_reg_2"/>
    <property type="match status" value="1"/>
</dbReference>
<dbReference type="RefSeq" id="WP_090173345.1">
    <property type="nucleotide sequence ID" value="NZ_FOFB01000041.1"/>
</dbReference>
<dbReference type="InterPro" id="IPR026444">
    <property type="entry name" value="Secre_tail"/>
</dbReference>
<feature type="domain" description="Secretion system C-terminal sorting" evidence="1">
    <location>
        <begin position="344"/>
        <end position="413"/>
    </location>
</feature>
<evidence type="ECO:0000313" key="2">
    <source>
        <dbReference type="EMBL" id="SER41476.1"/>
    </source>
</evidence>
<keyword evidence="3" id="KW-1185">Reference proteome</keyword>
<dbReference type="OrthoDB" id="7432683at2"/>
<dbReference type="Pfam" id="PF18962">
    <property type="entry name" value="Por_Secre_tail"/>
    <property type="match status" value="1"/>
</dbReference>
<dbReference type="InParanoid" id="A0A1H9NZS4"/>
<reference evidence="3" key="1">
    <citation type="submission" date="2016-10" db="EMBL/GenBank/DDBJ databases">
        <authorList>
            <person name="Varghese N."/>
            <person name="Submissions S."/>
        </authorList>
    </citation>
    <scope>NUCLEOTIDE SEQUENCE [LARGE SCALE GENOMIC DNA]</scope>
    <source>
        <strain evidence="3">DSM 24740</strain>
    </source>
</reference>
<dbReference type="EMBL" id="FOFB01000041">
    <property type="protein sequence ID" value="SER41476.1"/>
    <property type="molecule type" value="Genomic_DNA"/>
</dbReference>
<dbReference type="NCBIfam" id="TIGR04183">
    <property type="entry name" value="Por_Secre_tail"/>
    <property type="match status" value="1"/>
</dbReference>
<protein>
    <submittedName>
        <fullName evidence="2">Por secretion system C-terminal sorting domain-containing protein</fullName>
    </submittedName>
</protein>
<gene>
    <name evidence="2" type="ORF">SAMN05444359_14116</name>
</gene>
<dbReference type="SUPFAM" id="SSF49464">
    <property type="entry name" value="Carboxypeptidase regulatory domain-like"/>
    <property type="match status" value="1"/>
</dbReference>
<sequence>MPYFPLRVSVPEPCHEDWNLMTTVDERHRHCAACDRTLTDFSAMSDPEIVSHLRRHEGKLCGRFRKDQLERKIYPHPPRRYAGLRAIAASAAMLLSAPVAAQAGTTEPTEQRVGESAAKPTYFLKGEGEKSGQVRIKGIVTDESGEPLIGASVLLTGTTTGTATDIDGRYTLLVPLDGATTLRYSYTGFATESRTFTVEELMALSTKDDLTGTVLSDAGAVLMGDIVCGGAWYSKPTLLENIMAHKIFTYTPSRQLQSYGRPDDWKDYWRELLAKRKARRAERREARLLARAERRALMDDGQPPAVSATSPAPASAPSAKLAEVPASASDWTIEASPLVSAKVSPNPFQQQLHVSLELTDNAELDLYLVDVNGRLLYSRELQIMSGKQQITLDLEGESLPAGTYFLRIVNDERMLKTITLVH</sequence>
<accession>A0A1H9NZS4</accession>
<organism evidence="2 3">
    <name type="scientific">Neolewinella agarilytica</name>
    <dbReference type="NCBI Taxonomy" id="478744"/>
    <lineage>
        <taxon>Bacteria</taxon>
        <taxon>Pseudomonadati</taxon>
        <taxon>Bacteroidota</taxon>
        <taxon>Saprospiria</taxon>
        <taxon>Saprospirales</taxon>
        <taxon>Lewinellaceae</taxon>
        <taxon>Neolewinella</taxon>
    </lineage>
</organism>
<dbReference type="Proteomes" id="UP000199021">
    <property type="component" value="Unassembled WGS sequence"/>
</dbReference>
<dbReference type="InterPro" id="IPR008969">
    <property type="entry name" value="CarboxyPept-like_regulatory"/>
</dbReference>